<dbReference type="Pfam" id="PF00106">
    <property type="entry name" value="adh_short"/>
    <property type="match status" value="1"/>
</dbReference>
<protein>
    <recommendedName>
        <fullName evidence="3">Dehydrogenase/reductase SDR family member 1</fullName>
    </recommendedName>
</protein>
<dbReference type="OrthoDB" id="1933717at2759"/>
<dbReference type="SUPFAM" id="SSF51735">
    <property type="entry name" value="NAD(P)-binding Rossmann-fold domains"/>
    <property type="match status" value="1"/>
</dbReference>
<proteinExistence type="predicted"/>
<dbReference type="STRING" id="34508.A0A4U5MQM9"/>
<reference evidence="1 2" key="2">
    <citation type="journal article" date="2019" name="G3 (Bethesda)">
        <title>Hybrid Assembly of the Genome of the Entomopathogenic Nematode Steinernema carpocapsae Identifies the X-Chromosome.</title>
        <authorList>
            <person name="Serra L."/>
            <person name="Macchietto M."/>
            <person name="Macias-Munoz A."/>
            <person name="McGill C.J."/>
            <person name="Rodriguez I.M."/>
            <person name="Rodriguez B."/>
            <person name="Murad R."/>
            <person name="Mortazavi A."/>
        </authorList>
    </citation>
    <scope>NUCLEOTIDE SEQUENCE [LARGE SCALE GENOMIC DNA]</scope>
    <source>
        <strain evidence="1 2">ALL</strain>
    </source>
</reference>
<dbReference type="EMBL" id="AZBU02000006">
    <property type="protein sequence ID" value="TKR71904.1"/>
    <property type="molecule type" value="Genomic_DNA"/>
</dbReference>
<accession>A0A4U5MQM9</accession>
<dbReference type="PRINTS" id="PR00081">
    <property type="entry name" value="GDHRDH"/>
</dbReference>
<dbReference type="InterPro" id="IPR036291">
    <property type="entry name" value="NAD(P)-bd_dom_sf"/>
</dbReference>
<sequence length="303" mass="32815">MSKLLSGKVALVTGASRGLGKGIAVQLGAAGATVYVTGRPPTKQDAITEKLKLPSLEQAAKEISARGGKGIAIYCDHSDPEDVKRLFERIAREQNGRLDILVNNAYSAVMDVSKSIGSKFYDLDVSIFDRVNNVGLRNHYICSVYAARLMVPRKSGLIVTVSSGGGLTHLFNIAYGVGKSAKDRLAADMAHELLNSKICSVSLWPGAAKTEIINNTVLKANKHPNYKFFSEGESTELAGKCVVALATDSKAMEKTGKILPTAWLAKEYNLLDQEHVVESDEMLKKYANFLETLNKVRAPKSKI</sequence>
<name>A0A4U5MQM9_STECR</name>
<dbReference type="InterPro" id="IPR002347">
    <property type="entry name" value="SDR_fam"/>
</dbReference>
<dbReference type="AlphaFoldDB" id="A0A4U5MQM9"/>
<comment type="caution">
    <text evidence="1">The sequence shown here is derived from an EMBL/GenBank/DDBJ whole genome shotgun (WGS) entry which is preliminary data.</text>
</comment>
<dbReference type="PANTHER" id="PTHR44147">
    <property type="entry name" value="DEHYDROGENASE/REDUCTASE SDR FAMILY MEMBER 1"/>
    <property type="match status" value="1"/>
</dbReference>
<evidence type="ECO:0008006" key="3">
    <source>
        <dbReference type="Google" id="ProtNLM"/>
    </source>
</evidence>
<gene>
    <name evidence="1" type="ORF">L596_019436</name>
</gene>
<reference evidence="1 2" key="1">
    <citation type="journal article" date="2015" name="Genome Biol.">
        <title>Comparative genomics of Steinernema reveals deeply conserved gene regulatory networks.</title>
        <authorList>
            <person name="Dillman A.R."/>
            <person name="Macchietto M."/>
            <person name="Porter C.F."/>
            <person name="Rogers A."/>
            <person name="Williams B."/>
            <person name="Antoshechkin I."/>
            <person name="Lee M.M."/>
            <person name="Goodwin Z."/>
            <person name="Lu X."/>
            <person name="Lewis E.E."/>
            <person name="Goodrich-Blair H."/>
            <person name="Stock S.P."/>
            <person name="Adams B.J."/>
            <person name="Sternberg P.W."/>
            <person name="Mortazavi A."/>
        </authorList>
    </citation>
    <scope>NUCLEOTIDE SEQUENCE [LARGE SCALE GENOMIC DNA]</scope>
    <source>
        <strain evidence="1 2">ALL</strain>
    </source>
</reference>
<keyword evidence="2" id="KW-1185">Reference proteome</keyword>
<dbReference type="Gene3D" id="3.40.50.720">
    <property type="entry name" value="NAD(P)-binding Rossmann-like Domain"/>
    <property type="match status" value="1"/>
</dbReference>
<dbReference type="PANTHER" id="PTHR44147:SF2">
    <property type="entry name" value="DEHYDROGENASE_REDUCTASE SDR FAMILY MEMBER 1"/>
    <property type="match status" value="1"/>
</dbReference>
<evidence type="ECO:0000313" key="1">
    <source>
        <dbReference type="EMBL" id="TKR71904.1"/>
    </source>
</evidence>
<organism evidence="1 2">
    <name type="scientific">Steinernema carpocapsae</name>
    <name type="common">Entomopathogenic nematode</name>
    <dbReference type="NCBI Taxonomy" id="34508"/>
    <lineage>
        <taxon>Eukaryota</taxon>
        <taxon>Metazoa</taxon>
        <taxon>Ecdysozoa</taxon>
        <taxon>Nematoda</taxon>
        <taxon>Chromadorea</taxon>
        <taxon>Rhabditida</taxon>
        <taxon>Tylenchina</taxon>
        <taxon>Panagrolaimomorpha</taxon>
        <taxon>Strongyloidoidea</taxon>
        <taxon>Steinernematidae</taxon>
        <taxon>Steinernema</taxon>
    </lineage>
</organism>
<dbReference type="Proteomes" id="UP000298663">
    <property type="component" value="Unassembled WGS sequence"/>
</dbReference>
<evidence type="ECO:0000313" key="2">
    <source>
        <dbReference type="Proteomes" id="UP000298663"/>
    </source>
</evidence>